<comment type="caution">
    <text evidence="2">The sequence shown here is derived from an EMBL/GenBank/DDBJ whole genome shotgun (WGS) entry which is preliminary data.</text>
</comment>
<dbReference type="AlphaFoldDB" id="A0A2M6NZZ1"/>
<dbReference type="Proteomes" id="UP000228528">
    <property type="component" value="Unassembled WGS sequence"/>
</dbReference>
<keyword evidence="1" id="KW-0472">Membrane</keyword>
<gene>
    <name evidence="2" type="ORF">COU30_04775</name>
</gene>
<organism evidence="2 3">
    <name type="scientific">Candidatus Magasanikbacteria bacterium CG10_big_fil_rev_8_21_14_0_10_38_6</name>
    <dbReference type="NCBI Taxonomy" id="1974647"/>
    <lineage>
        <taxon>Bacteria</taxon>
        <taxon>Candidatus Magasanikiibacteriota</taxon>
    </lineage>
</organism>
<evidence type="ECO:0000256" key="1">
    <source>
        <dbReference type="SAM" id="Phobius"/>
    </source>
</evidence>
<accession>A0A2M6NZZ1</accession>
<name>A0A2M6NZZ1_9BACT</name>
<feature type="transmembrane region" description="Helical" evidence="1">
    <location>
        <begin position="30"/>
        <end position="47"/>
    </location>
</feature>
<proteinExistence type="predicted"/>
<reference evidence="3" key="1">
    <citation type="submission" date="2017-09" db="EMBL/GenBank/DDBJ databases">
        <title>Depth-based differentiation of microbial function through sediment-hosted aquifers and enrichment of novel symbionts in the deep terrestrial subsurface.</title>
        <authorList>
            <person name="Probst A.J."/>
            <person name="Ladd B."/>
            <person name="Jarett J.K."/>
            <person name="Geller-Mcgrath D.E."/>
            <person name="Sieber C.M.K."/>
            <person name="Emerson J.B."/>
            <person name="Anantharaman K."/>
            <person name="Thomas B.C."/>
            <person name="Malmstrom R."/>
            <person name="Stieglmeier M."/>
            <person name="Klingl A."/>
            <person name="Woyke T."/>
            <person name="Ryan C.M."/>
            <person name="Banfield J.F."/>
        </authorList>
    </citation>
    <scope>NUCLEOTIDE SEQUENCE [LARGE SCALE GENOMIC DNA]</scope>
</reference>
<keyword evidence="1" id="KW-1133">Transmembrane helix</keyword>
<evidence type="ECO:0008006" key="4">
    <source>
        <dbReference type="Google" id="ProtNLM"/>
    </source>
</evidence>
<feature type="non-terminal residue" evidence="2">
    <location>
        <position position="1"/>
    </location>
</feature>
<evidence type="ECO:0000313" key="2">
    <source>
        <dbReference type="EMBL" id="PIR77011.1"/>
    </source>
</evidence>
<evidence type="ECO:0000313" key="3">
    <source>
        <dbReference type="Proteomes" id="UP000228528"/>
    </source>
</evidence>
<feature type="transmembrane region" description="Helical" evidence="1">
    <location>
        <begin position="53"/>
        <end position="70"/>
    </location>
</feature>
<feature type="transmembrane region" description="Helical" evidence="1">
    <location>
        <begin position="6"/>
        <end position="23"/>
    </location>
</feature>
<dbReference type="EMBL" id="PFBW01000200">
    <property type="protein sequence ID" value="PIR77011.1"/>
    <property type="molecule type" value="Genomic_DNA"/>
</dbReference>
<keyword evidence="1" id="KW-0812">Transmembrane</keyword>
<protein>
    <recommendedName>
        <fullName evidence="4">ComEC/Rec2-related protein domain-containing protein</fullName>
    </recommendedName>
</protein>
<sequence length="76" mass="8752">FIMFLGFAAVMTTFLFLPMATVISWIAWVLMKYIVVIVTFFASLPFAAINIRFPLWLVVLCYVGMVYLVHKKINSI</sequence>